<accession>A0A1B9AYA7</accession>
<protein>
    <recommendedName>
        <fullName evidence="4">DUF3021 domain-containing protein</fullName>
    </recommendedName>
</protein>
<gene>
    <name evidence="2" type="ORF">A8F95_05610</name>
</gene>
<evidence type="ECO:0000313" key="3">
    <source>
        <dbReference type="Proteomes" id="UP000092578"/>
    </source>
</evidence>
<keyword evidence="3" id="KW-1185">Reference proteome</keyword>
<feature type="transmembrane region" description="Helical" evidence="1">
    <location>
        <begin position="61"/>
        <end position="79"/>
    </location>
</feature>
<keyword evidence="1" id="KW-1133">Transmembrane helix</keyword>
<sequence>MTLNRRSIQKAGWYGLLSGIFLAIFFKVIEQSTHLKVYTLLLNVDYIPIINRYHFPEMIEVAFHLVISILLSITLAFALHIQHVTLRKNAILWCTIACLLIGLLLFPTTAFSNRTPSITSIPSLLYWLAGHALYGFMLGCLFARERESN</sequence>
<dbReference type="Proteomes" id="UP000092578">
    <property type="component" value="Unassembled WGS sequence"/>
</dbReference>
<evidence type="ECO:0000313" key="2">
    <source>
        <dbReference type="EMBL" id="OCA88902.1"/>
    </source>
</evidence>
<proteinExistence type="predicted"/>
<keyword evidence="1" id="KW-0812">Transmembrane</keyword>
<organism evidence="2 3">
    <name type="scientific">Pseudobacillus wudalianchiensis</name>
    <dbReference type="NCBI Taxonomy" id="1743143"/>
    <lineage>
        <taxon>Bacteria</taxon>
        <taxon>Bacillati</taxon>
        <taxon>Bacillota</taxon>
        <taxon>Bacilli</taxon>
        <taxon>Bacillales</taxon>
        <taxon>Bacillaceae</taxon>
        <taxon>Pseudobacillus</taxon>
    </lineage>
</organism>
<keyword evidence="1" id="KW-0472">Membrane</keyword>
<name>A0A1B9AYA7_9BACI</name>
<evidence type="ECO:0008006" key="4">
    <source>
        <dbReference type="Google" id="ProtNLM"/>
    </source>
</evidence>
<dbReference type="EMBL" id="MAYT01000012">
    <property type="protein sequence ID" value="OCA88902.1"/>
    <property type="molecule type" value="Genomic_DNA"/>
</dbReference>
<feature type="transmembrane region" description="Helical" evidence="1">
    <location>
        <begin position="12"/>
        <end position="29"/>
    </location>
</feature>
<feature type="transmembrane region" description="Helical" evidence="1">
    <location>
        <begin position="91"/>
        <end position="112"/>
    </location>
</feature>
<dbReference type="RefSeq" id="WP_245671217.1">
    <property type="nucleotide sequence ID" value="NZ_MAYT01000012.1"/>
</dbReference>
<evidence type="ECO:0000256" key="1">
    <source>
        <dbReference type="SAM" id="Phobius"/>
    </source>
</evidence>
<feature type="transmembrane region" description="Helical" evidence="1">
    <location>
        <begin position="124"/>
        <end position="143"/>
    </location>
</feature>
<dbReference type="AlphaFoldDB" id="A0A1B9AYA7"/>
<reference evidence="3" key="1">
    <citation type="submission" date="2016-05" db="EMBL/GenBank/DDBJ databases">
        <authorList>
            <person name="Liu B."/>
            <person name="Wang J."/>
            <person name="Zhu Y."/>
            <person name="Liu G."/>
            <person name="Chen Q."/>
            <person name="Chen Z."/>
            <person name="Lan J."/>
            <person name="Che J."/>
            <person name="Ge C."/>
            <person name="Shi H."/>
            <person name="Pan Z."/>
            <person name="Liu X."/>
        </authorList>
    </citation>
    <scope>NUCLEOTIDE SEQUENCE [LARGE SCALE GENOMIC DNA]</scope>
    <source>
        <strain evidence="3">FJAT-27215</strain>
    </source>
</reference>
<comment type="caution">
    <text evidence="2">The sequence shown here is derived from an EMBL/GenBank/DDBJ whole genome shotgun (WGS) entry which is preliminary data.</text>
</comment>